<dbReference type="Proteomes" id="UP000481288">
    <property type="component" value="Unassembled WGS sequence"/>
</dbReference>
<gene>
    <name evidence="3" type="ORF">LCER1_G001036</name>
</gene>
<feature type="non-terminal residue" evidence="3">
    <location>
        <position position="260"/>
    </location>
</feature>
<dbReference type="PROSITE" id="PS50231">
    <property type="entry name" value="RICIN_B_LECTIN"/>
    <property type="match status" value="1"/>
</dbReference>
<organism evidence="3 4">
    <name type="scientific">Lachnellula cervina</name>
    <dbReference type="NCBI Taxonomy" id="1316786"/>
    <lineage>
        <taxon>Eukaryota</taxon>
        <taxon>Fungi</taxon>
        <taxon>Dikarya</taxon>
        <taxon>Ascomycota</taxon>
        <taxon>Pezizomycotina</taxon>
        <taxon>Leotiomycetes</taxon>
        <taxon>Helotiales</taxon>
        <taxon>Lachnaceae</taxon>
        <taxon>Lachnellula</taxon>
    </lineage>
</organism>
<sequence>YFTSAVCSANDSCFFPNGGIASSYTACSSTGDGSCCLDGDVCTGAGYCVSNSKGYVYRGACTDSDWGNPMCPDYCLSNTNYGNSSAVKVIACNAADDDGTWCCAYDGNCCSSSTYAPVFGTMRAEKTTLSIDASSTASAVSSMSQTASASPSCAAVEGIIVNRSQETEGASPNTNNKTAMIAGASVGIPLGLLALTCLILFVIERNKRKKMEKDTTWDRLKTGPMARRPARTWSSQQPLTPPRHAPIGAPVYIKQYESLS</sequence>
<dbReference type="EMBL" id="QGMG01000024">
    <property type="protein sequence ID" value="TVY58822.1"/>
    <property type="molecule type" value="Genomic_DNA"/>
</dbReference>
<keyword evidence="2" id="KW-0812">Transmembrane</keyword>
<evidence type="ECO:0000256" key="2">
    <source>
        <dbReference type="SAM" id="Phobius"/>
    </source>
</evidence>
<evidence type="ECO:0000313" key="3">
    <source>
        <dbReference type="EMBL" id="TVY58822.1"/>
    </source>
</evidence>
<keyword evidence="2" id="KW-1133">Transmembrane helix</keyword>
<feature type="transmembrane region" description="Helical" evidence="2">
    <location>
        <begin position="180"/>
        <end position="203"/>
    </location>
</feature>
<accession>A0A7D8YYA1</accession>
<keyword evidence="2" id="KW-0472">Membrane</keyword>
<name>A0A7D8YYA1_9HELO</name>
<dbReference type="AlphaFoldDB" id="A0A7D8YYA1"/>
<keyword evidence="4" id="KW-1185">Reference proteome</keyword>
<reference evidence="3 4" key="1">
    <citation type="submission" date="2018-05" db="EMBL/GenBank/DDBJ databases">
        <title>Whole genome sequencing for identification of molecular markers to develop diagnostic detection tools for the regulated plant pathogen Lachnellula willkommii.</title>
        <authorList>
            <person name="Giroux E."/>
            <person name="Bilodeau G."/>
        </authorList>
    </citation>
    <scope>NUCLEOTIDE SEQUENCE [LARGE SCALE GENOMIC DNA]</scope>
    <source>
        <strain evidence="3 4">CBS 625.97</strain>
    </source>
</reference>
<proteinExistence type="predicted"/>
<evidence type="ECO:0000313" key="4">
    <source>
        <dbReference type="Proteomes" id="UP000481288"/>
    </source>
</evidence>
<dbReference type="OrthoDB" id="3549165at2759"/>
<comment type="caution">
    <text evidence="3">The sequence shown here is derived from an EMBL/GenBank/DDBJ whole genome shotgun (WGS) entry which is preliminary data.</text>
</comment>
<protein>
    <submittedName>
        <fullName evidence="3">Uncharacterized protein</fullName>
    </submittedName>
</protein>
<feature type="region of interest" description="Disordered" evidence="1">
    <location>
        <begin position="225"/>
        <end position="246"/>
    </location>
</feature>
<evidence type="ECO:0000256" key="1">
    <source>
        <dbReference type="SAM" id="MobiDB-lite"/>
    </source>
</evidence>
<feature type="non-terminal residue" evidence="3">
    <location>
        <position position="1"/>
    </location>
</feature>